<comment type="caution">
    <text evidence="2">The sequence shown here is derived from an EMBL/GenBank/DDBJ whole genome shotgun (WGS) entry which is preliminary data.</text>
</comment>
<reference evidence="2 3" key="1">
    <citation type="submission" date="2018-12" db="EMBL/GenBank/DDBJ databases">
        <title>Venturia inaequalis Genome Resource.</title>
        <authorList>
            <person name="Lichtner F.J."/>
        </authorList>
    </citation>
    <scope>NUCLEOTIDE SEQUENCE [LARGE SCALE GENOMIC DNA]</scope>
    <source>
        <strain evidence="2 3">120213</strain>
    </source>
</reference>
<accession>A0A8H3VLQ1</accession>
<proteinExistence type="predicted"/>
<evidence type="ECO:0000313" key="2">
    <source>
        <dbReference type="EMBL" id="KAE9989134.1"/>
    </source>
</evidence>
<dbReference type="AlphaFoldDB" id="A0A8H3VLQ1"/>
<sequence length="173" mass="19274">MPFSFSSYSPFKSPKAKSEPEKTTEPQPKLESILINSVPNPQSQRNEQTEALVSKHPTTHTSNNLLASHAVQIQIYTPLHPKYKWSADPLTASPPSRPLSRSKTMGNAKPDRRKGLHGCTFQCRYCQLSICFWVKREGEARERGKVHEGECAMNPERVLGRGGLGGVGMDNWG</sequence>
<feature type="compositionally biased region" description="Low complexity" evidence="1">
    <location>
        <begin position="1"/>
        <end position="13"/>
    </location>
</feature>
<name>A0A8H3VLQ1_VENIN</name>
<feature type="compositionally biased region" description="Polar residues" evidence="1">
    <location>
        <begin position="34"/>
        <end position="51"/>
    </location>
</feature>
<protein>
    <submittedName>
        <fullName evidence="2">Uncharacterized protein</fullName>
    </submittedName>
</protein>
<evidence type="ECO:0000256" key="1">
    <source>
        <dbReference type="SAM" id="MobiDB-lite"/>
    </source>
</evidence>
<feature type="region of interest" description="Disordered" evidence="1">
    <location>
        <begin position="90"/>
        <end position="113"/>
    </location>
</feature>
<evidence type="ECO:0000313" key="3">
    <source>
        <dbReference type="Proteomes" id="UP000447873"/>
    </source>
</evidence>
<dbReference type="EMBL" id="WNWS01000001">
    <property type="protein sequence ID" value="KAE9989134.1"/>
    <property type="molecule type" value="Genomic_DNA"/>
</dbReference>
<feature type="region of interest" description="Disordered" evidence="1">
    <location>
        <begin position="1"/>
        <end position="53"/>
    </location>
</feature>
<organism evidence="2 3">
    <name type="scientific">Venturia inaequalis</name>
    <name type="common">Apple scab fungus</name>
    <dbReference type="NCBI Taxonomy" id="5025"/>
    <lineage>
        <taxon>Eukaryota</taxon>
        <taxon>Fungi</taxon>
        <taxon>Dikarya</taxon>
        <taxon>Ascomycota</taxon>
        <taxon>Pezizomycotina</taxon>
        <taxon>Dothideomycetes</taxon>
        <taxon>Pleosporomycetidae</taxon>
        <taxon>Venturiales</taxon>
        <taxon>Venturiaceae</taxon>
        <taxon>Venturia</taxon>
    </lineage>
</organism>
<dbReference type="Proteomes" id="UP000447873">
    <property type="component" value="Unassembled WGS sequence"/>
</dbReference>
<gene>
    <name evidence="2" type="ORF">EG328_000065</name>
</gene>